<keyword evidence="4" id="KW-0677">Repeat</keyword>
<evidence type="ECO:0000256" key="1">
    <source>
        <dbReference type="ARBA" id="ARBA00004370"/>
    </source>
</evidence>
<feature type="chain" id="PRO_5044885446" evidence="6">
    <location>
        <begin position="21"/>
        <end position="252"/>
    </location>
</feature>
<evidence type="ECO:0000256" key="6">
    <source>
        <dbReference type="SAM" id="SignalP"/>
    </source>
</evidence>
<dbReference type="Pfam" id="PF13855">
    <property type="entry name" value="LRR_8"/>
    <property type="match status" value="1"/>
</dbReference>
<dbReference type="GO" id="GO:0051707">
    <property type="term" value="P:response to other organism"/>
    <property type="evidence" value="ECO:0007669"/>
    <property type="project" value="UniProtKB-ARBA"/>
</dbReference>
<feature type="signal peptide" evidence="6">
    <location>
        <begin position="1"/>
        <end position="20"/>
    </location>
</feature>
<evidence type="ECO:0000313" key="8">
    <source>
        <dbReference type="Proteomes" id="UP001632038"/>
    </source>
</evidence>
<dbReference type="Pfam" id="PF00560">
    <property type="entry name" value="LRR_1"/>
    <property type="match status" value="3"/>
</dbReference>
<keyword evidence="3 6" id="KW-0732">Signal</keyword>
<dbReference type="SUPFAM" id="SSF52058">
    <property type="entry name" value="L domain-like"/>
    <property type="match status" value="1"/>
</dbReference>
<keyword evidence="8" id="KW-1185">Reference proteome</keyword>
<dbReference type="Gene3D" id="3.80.10.10">
    <property type="entry name" value="Ribonuclease Inhibitor"/>
    <property type="match status" value="2"/>
</dbReference>
<dbReference type="SMART" id="SM00369">
    <property type="entry name" value="LRR_TYP"/>
    <property type="match status" value="3"/>
</dbReference>
<dbReference type="PANTHER" id="PTHR47988">
    <property type="entry name" value="SOMATIC EMBRYOGENESIS RECEPTOR KINASE 1"/>
    <property type="match status" value="1"/>
</dbReference>
<dbReference type="GO" id="GO:0016020">
    <property type="term" value="C:membrane"/>
    <property type="evidence" value="ECO:0007669"/>
    <property type="project" value="UniProtKB-SubCell"/>
</dbReference>
<organism evidence="7 8">
    <name type="scientific">Castilleja foliolosa</name>
    <dbReference type="NCBI Taxonomy" id="1961234"/>
    <lineage>
        <taxon>Eukaryota</taxon>
        <taxon>Viridiplantae</taxon>
        <taxon>Streptophyta</taxon>
        <taxon>Embryophyta</taxon>
        <taxon>Tracheophyta</taxon>
        <taxon>Spermatophyta</taxon>
        <taxon>Magnoliopsida</taxon>
        <taxon>eudicotyledons</taxon>
        <taxon>Gunneridae</taxon>
        <taxon>Pentapetalae</taxon>
        <taxon>asterids</taxon>
        <taxon>lamiids</taxon>
        <taxon>Lamiales</taxon>
        <taxon>Orobanchaceae</taxon>
        <taxon>Pedicularideae</taxon>
        <taxon>Castillejinae</taxon>
        <taxon>Castilleja</taxon>
    </lineage>
</organism>
<dbReference type="InterPro" id="IPR032675">
    <property type="entry name" value="LRR_dom_sf"/>
</dbReference>
<dbReference type="FunFam" id="3.80.10.10:FF:000400">
    <property type="entry name" value="Nuclear pore complex protein NUP107"/>
    <property type="match status" value="1"/>
</dbReference>
<dbReference type="GO" id="GO:0006952">
    <property type="term" value="P:defense response"/>
    <property type="evidence" value="ECO:0007669"/>
    <property type="project" value="UniProtKB-ARBA"/>
</dbReference>
<accession>A0ABD3BSR0</accession>
<dbReference type="InterPro" id="IPR003591">
    <property type="entry name" value="Leu-rich_rpt_typical-subtyp"/>
</dbReference>
<evidence type="ECO:0000256" key="3">
    <source>
        <dbReference type="ARBA" id="ARBA00022729"/>
    </source>
</evidence>
<reference evidence="8" key="1">
    <citation type="journal article" date="2024" name="IScience">
        <title>Strigolactones Initiate the Formation of Haustorium-like Structures in Castilleja.</title>
        <authorList>
            <person name="Buerger M."/>
            <person name="Peterson D."/>
            <person name="Chory J."/>
        </authorList>
    </citation>
    <scope>NUCLEOTIDE SEQUENCE [LARGE SCALE GENOMIC DNA]</scope>
</reference>
<dbReference type="AlphaFoldDB" id="A0ABD3BSR0"/>
<proteinExistence type="predicted"/>
<comment type="caution">
    <text evidence="7">The sequence shown here is derived from an EMBL/GenBank/DDBJ whole genome shotgun (WGS) entry which is preliminary data.</text>
</comment>
<evidence type="ECO:0000256" key="2">
    <source>
        <dbReference type="ARBA" id="ARBA00022614"/>
    </source>
</evidence>
<keyword evidence="2" id="KW-0433">Leucine-rich repeat</keyword>
<keyword evidence="7" id="KW-0808">Transferase</keyword>
<comment type="subcellular location">
    <subcellularLocation>
        <location evidence="1">Membrane</location>
    </subcellularLocation>
</comment>
<gene>
    <name evidence="7" type="primary">SERK1_11</name>
    <name evidence="7" type="ORF">CASFOL_034669</name>
</gene>
<name>A0ABD3BSR0_9LAMI</name>
<evidence type="ECO:0000256" key="4">
    <source>
        <dbReference type="ARBA" id="ARBA00022737"/>
    </source>
</evidence>
<evidence type="ECO:0000256" key="5">
    <source>
        <dbReference type="ARBA" id="ARBA00023136"/>
    </source>
</evidence>
<dbReference type="GO" id="GO:0016301">
    <property type="term" value="F:kinase activity"/>
    <property type="evidence" value="ECO:0007669"/>
    <property type="project" value="UniProtKB-KW"/>
</dbReference>
<sequence length="252" mass="27897">MSLLVLGFILLLQPLCGIHANKEGDVLYWFMKSIEDPNDAIANWDNLLVNPSTWWRVVCNQDNSVIKINLGRQGLSGLLSADLGKLKNLQHMLLNDNNMSGPIHNEFGKLGSLLDLDLHNNILNGSVPDSLGNLSKLLYLRLQGNKLTGNIPTSLSKLQNLLVLLLTLPLQEGFFLFLTLPQLIYCSDFCLNRDLSNNKISGQIPAELAGLPKLRYLNLSNNQLQGKLPAAFAKTQIILDVTNNPHLIIGKN</sequence>
<dbReference type="InterPro" id="IPR001611">
    <property type="entry name" value="Leu-rich_rpt"/>
</dbReference>
<evidence type="ECO:0000313" key="7">
    <source>
        <dbReference type="EMBL" id="KAL3619757.1"/>
    </source>
</evidence>
<keyword evidence="7" id="KW-0418">Kinase</keyword>
<keyword evidence="5" id="KW-0472">Membrane</keyword>
<protein>
    <submittedName>
        <fullName evidence="7">Protein kinase superfamily</fullName>
        <ecNumber evidence="7">2.7.1.-</ecNumber>
    </submittedName>
</protein>
<dbReference type="EMBL" id="JAVIJP010000066">
    <property type="protein sequence ID" value="KAL3619757.1"/>
    <property type="molecule type" value="Genomic_DNA"/>
</dbReference>
<dbReference type="EC" id="2.7.1.-" evidence="7"/>
<dbReference type="Proteomes" id="UP001632038">
    <property type="component" value="Unassembled WGS sequence"/>
</dbReference>